<organism evidence="2 3">
    <name type="scientific">Caenimonas aquaedulcis</name>
    <dbReference type="NCBI Taxonomy" id="2793270"/>
    <lineage>
        <taxon>Bacteria</taxon>
        <taxon>Pseudomonadati</taxon>
        <taxon>Pseudomonadota</taxon>
        <taxon>Betaproteobacteria</taxon>
        <taxon>Burkholderiales</taxon>
        <taxon>Comamonadaceae</taxon>
        <taxon>Caenimonas</taxon>
    </lineage>
</organism>
<dbReference type="PANTHER" id="PTHR30188">
    <property type="entry name" value="ABC TRANSPORTER PERMEASE PROTEIN-RELATED"/>
    <property type="match status" value="1"/>
</dbReference>
<keyword evidence="1" id="KW-0472">Membrane</keyword>
<keyword evidence="1" id="KW-1003">Cell membrane</keyword>
<dbReference type="InterPro" id="IPR003453">
    <property type="entry name" value="ABC_MlaE_roteobac"/>
</dbReference>
<reference evidence="2" key="1">
    <citation type="submission" date="2020-11" db="EMBL/GenBank/DDBJ databases">
        <title>Bacterial whole genome sequence for Caenimonas sp. DR4.4.</title>
        <authorList>
            <person name="Le V."/>
            <person name="Ko S.-R."/>
            <person name="Ahn C.-Y."/>
            <person name="Oh H.-M."/>
        </authorList>
    </citation>
    <scope>NUCLEOTIDE SEQUENCE</scope>
    <source>
        <strain evidence="2">DR4.4</strain>
    </source>
</reference>
<keyword evidence="1" id="KW-1133">Transmembrane helix</keyword>
<accession>A0A931H567</accession>
<protein>
    <submittedName>
        <fullName evidence="2">ABC transporter permease</fullName>
    </submittedName>
</protein>
<keyword evidence="3" id="KW-1185">Reference proteome</keyword>
<feature type="transmembrane region" description="Helical" evidence="1">
    <location>
        <begin position="196"/>
        <end position="220"/>
    </location>
</feature>
<feature type="transmembrane region" description="Helical" evidence="1">
    <location>
        <begin position="344"/>
        <end position="367"/>
    </location>
</feature>
<keyword evidence="1" id="KW-0812">Transmembrane</keyword>
<comment type="subcellular location">
    <subcellularLocation>
        <location evidence="1">Cell inner membrane</location>
        <topology evidence="1">Multi-pass membrane protein</topology>
    </subcellularLocation>
</comment>
<proteinExistence type="inferred from homology"/>
<feature type="transmembrane region" description="Helical" evidence="1">
    <location>
        <begin position="162"/>
        <end position="184"/>
    </location>
</feature>
<keyword evidence="1" id="KW-0997">Cell inner membrane</keyword>
<evidence type="ECO:0000313" key="3">
    <source>
        <dbReference type="Proteomes" id="UP000651050"/>
    </source>
</evidence>
<feature type="transmembrane region" description="Helical" evidence="1">
    <location>
        <begin position="259"/>
        <end position="289"/>
    </location>
</feature>
<dbReference type="Proteomes" id="UP000651050">
    <property type="component" value="Unassembled WGS sequence"/>
</dbReference>
<dbReference type="GO" id="GO:0043190">
    <property type="term" value="C:ATP-binding cassette (ABC) transporter complex"/>
    <property type="evidence" value="ECO:0007669"/>
    <property type="project" value="InterPro"/>
</dbReference>
<comment type="similarity">
    <text evidence="1">Belongs to the MlaE permease family.</text>
</comment>
<dbReference type="GO" id="GO:0005548">
    <property type="term" value="F:phospholipid transporter activity"/>
    <property type="evidence" value="ECO:0007669"/>
    <property type="project" value="TreeGrafter"/>
</dbReference>
<dbReference type="Pfam" id="PF02405">
    <property type="entry name" value="MlaE"/>
    <property type="match status" value="1"/>
</dbReference>
<sequence>MPDTTPRIEQQPAADGSRLRVMGQWTAAQFARPQVLKDLAASLKGADARQGWDLSQADQLDHVGAQLLWDHWGHQWPPQVEVAPAQRAVMERVEKFTVAPPERCKASWRRSYLSVGGAVLRTIGHLRSFVRLIGQLAINLVRLAKAPHEGPWRDLSGHLYRIGATALPITALVGFLIGVVLAYLTSQQLRQFGADAYIVNILGIALIRELGPMLAAILIAGRSGSSITAQIGVMRVTEELDAMRVMGISHSFRLVMPRAMALAIAMPLISVWTTLCALAGGMLAADISLGITPTFFINALPQAVSPGNLWLACSKSVVFGILIALIGCHFGLRVKPNTQSLGEGTTSSVVTSITVVILVDALFAVLFKEVGL</sequence>
<feature type="transmembrane region" description="Helical" evidence="1">
    <location>
        <begin position="309"/>
        <end position="332"/>
    </location>
</feature>
<dbReference type="PANTHER" id="PTHR30188:SF3">
    <property type="entry name" value="ABC TRANSPORTER PERMEASE"/>
    <property type="match status" value="1"/>
</dbReference>
<dbReference type="EMBL" id="JADWYS010000001">
    <property type="protein sequence ID" value="MBG9388753.1"/>
    <property type="molecule type" value="Genomic_DNA"/>
</dbReference>
<evidence type="ECO:0000313" key="2">
    <source>
        <dbReference type="EMBL" id="MBG9388753.1"/>
    </source>
</evidence>
<dbReference type="RefSeq" id="WP_196986593.1">
    <property type="nucleotide sequence ID" value="NZ_JADWYS010000001.1"/>
</dbReference>
<gene>
    <name evidence="2" type="ORF">I5803_12030</name>
</gene>
<dbReference type="NCBIfam" id="TIGR00056">
    <property type="entry name" value="MlaE family lipid ABC transporter permease subunit"/>
    <property type="match status" value="1"/>
</dbReference>
<comment type="caution">
    <text evidence="2">The sequence shown here is derived from an EMBL/GenBank/DDBJ whole genome shotgun (WGS) entry which is preliminary data.</text>
</comment>
<dbReference type="AlphaFoldDB" id="A0A931H567"/>
<evidence type="ECO:0000256" key="1">
    <source>
        <dbReference type="RuleBase" id="RU362044"/>
    </source>
</evidence>
<name>A0A931H567_9BURK</name>
<dbReference type="InterPro" id="IPR030802">
    <property type="entry name" value="Permease_MalE"/>
</dbReference>